<dbReference type="Pfam" id="PF00092">
    <property type="entry name" value="VWA"/>
    <property type="match status" value="1"/>
</dbReference>
<feature type="domain" description="VWFA" evidence="8">
    <location>
        <begin position="532"/>
        <end position="694"/>
    </location>
</feature>
<dbReference type="Proteomes" id="UP000216444">
    <property type="component" value="Unassembled WGS sequence"/>
</dbReference>
<accession>A0A261FIV3</accession>
<dbReference type="Gene3D" id="3.90.640.10">
    <property type="entry name" value="Actin, Chain A, domain 4"/>
    <property type="match status" value="1"/>
</dbReference>
<dbReference type="CDD" id="cd00198">
    <property type="entry name" value="vWFA"/>
    <property type="match status" value="1"/>
</dbReference>
<evidence type="ECO:0000313" key="9">
    <source>
        <dbReference type="EMBL" id="OZG59087.1"/>
    </source>
</evidence>
<dbReference type="SMART" id="SM00327">
    <property type="entry name" value="VWA"/>
    <property type="match status" value="1"/>
</dbReference>
<keyword evidence="10" id="KW-1185">Reference proteome</keyword>
<evidence type="ECO:0000313" key="10">
    <source>
        <dbReference type="Proteomes" id="UP000216444"/>
    </source>
</evidence>
<evidence type="ECO:0000256" key="2">
    <source>
        <dbReference type="ARBA" id="ARBA00022553"/>
    </source>
</evidence>
<dbReference type="PROSITE" id="PS50234">
    <property type="entry name" value="VWFA"/>
    <property type="match status" value="1"/>
</dbReference>
<comment type="similarity">
    <text evidence="1 7">Belongs to the heat shock protein 70 family.</text>
</comment>
<gene>
    <name evidence="9" type="ORF">BTIS_0240</name>
</gene>
<keyword evidence="2" id="KW-0597">Phosphoprotein</keyword>
<dbReference type="RefSeq" id="WP_094661881.1">
    <property type="nucleotide sequence ID" value="NZ_MWWV01000002.1"/>
</dbReference>
<dbReference type="Pfam" id="PF00012">
    <property type="entry name" value="HSP70"/>
    <property type="match status" value="2"/>
</dbReference>
<dbReference type="InterPro" id="IPR029047">
    <property type="entry name" value="HSP70_peptide-bd_sf"/>
</dbReference>
<dbReference type="CDD" id="cd24029">
    <property type="entry name" value="ASKHA_NBD_HSP70_DnaK_HscA_HscC"/>
    <property type="match status" value="1"/>
</dbReference>
<comment type="caution">
    <text evidence="9">The sequence shown here is derived from an EMBL/GenBank/DDBJ whole genome shotgun (WGS) entry which is preliminary data.</text>
</comment>
<dbReference type="AlphaFoldDB" id="A0A261FIV3"/>
<dbReference type="InterPro" id="IPR036465">
    <property type="entry name" value="vWFA_dom_sf"/>
</dbReference>
<dbReference type="FunFam" id="3.30.420.40:FF:000071">
    <property type="entry name" value="Molecular chaperone DnaK"/>
    <property type="match status" value="1"/>
</dbReference>
<dbReference type="InterPro" id="IPR002035">
    <property type="entry name" value="VWF_A"/>
</dbReference>
<organism evidence="9 10">
    <name type="scientific">Bifidobacterium tissieri</name>
    <dbReference type="NCBI Taxonomy" id="1630162"/>
    <lineage>
        <taxon>Bacteria</taxon>
        <taxon>Bacillati</taxon>
        <taxon>Actinomycetota</taxon>
        <taxon>Actinomycetes</taxon>
        <taxon>Bifidobacteriales</taxon>
        <taxon>Bifidobacteriaceae</taxon>
        <taxon>Bifidobacterium</taxon>
    </lineage>
</organism>
<dbReference type="GO" id="GO:0140662">
    <property type="term" value="F:ATP-dependent protein folding chaperone"/>
    <property type="evidence" value="ECO:0007669"/>
    <property type="project" value="InterPro"/>
</dbReference>
<dbReference type="EMBL" id="MWWV01000002">
    <property type="protein sequence ID" value="OZG59087.1"/>
    <property type="molecule type" value="Genomic_DNA"/>
</dbReference>
<dbReference type="Gene3D" id="3.40.50.410">
    <property type="entry name" value="von Willebrand factor, type A domain"/>
    <property type="match status" value="1"/>
</dbReference>
<keyword evidence="3 7" id="KW-0547">Nucleotide-binding</keyword>
<dbReference type="GO" id="GO:0005524">
    <property type="term" value="F:ATP binding"/>
    <property type="evidence" value="ECO:0007669"/>
    <property type="project" value="UniProtKB-KW"/>
</dbReference>
<evidence type="ECO:0000256" key="5">
    <source>
        <dbReference type="ARBA" id="ARBA00023016"/>
    </source>
</evidence>
<sequence>MGIAVGIDLGTTYSAVARINPQTGRAEVIPNVEGGAVTPSVVGIAPDGRILFGTEAKEQQELGDTNTAAFFKRYMGQSDYTIRMAGRDYTPIDLSGMLLQGLVRQAEQVGGEKIDGAYITVPAYFRNSEREATIEAGRRAGINVLGILNEPTAAAFAYGLNGKDTHQKVLIYDLGGGTFDVTLAEVDGDSIRVLGSDGSHILGGKDWDDAVARWIIEQFSDEFDIDLTDNDEELARLTVMAESAKKRLTKAPSATIAVNFEGHRGKYVLDRETFDDVTSFMLQETSDIVDRLFASVRPRVTWADVDGAILVGGSTRMLQVRDYITRMSGKPPLGGVNVDEAVALGAAIRANQDAAGHASPMLTIGAGRRATTGGGTAAAPRMLIGGKRISDATSHALGMILESTDRSRYVNGVLIPKNSSIPAENTRSAELRVPRSGGELEVYLLQGAETRPLDNEVAGKYVFSDIPYVQGGRTIINVSYRYDENGVIQVSAVQQETGRQLVMHREPIPEDMSWTDGSPADNQPESVAEPGTVYLLIDLSGSMSGHPLQEAIRAANDFVGQLDLSIFAIGVGGFGDEFANFCSPTHDERALRDCINRLKVGRETGYGTESPLGHMPPLLSEFDGAKLIIILTDGIWFDARSAVSEAQRCNDMGIDTIGIGIGEADEQFLQKISSIQDLSGLTDLSHLSESFSKIARAIS</sequence>
<dbReference type="InterPro" id="IPR018181">
    <property type="entry name" value="Heat_shock_70_CS"/>
</dbReference>
<dbReference type="InterPro" id="IPR013126">
    <property type="entry name" value="Hsp_70_fam"/>
</dbReference>
<evidence type="ECO:0000256" key="7">
    <source>
        <dbReference type="RuleBase" id="RU003322"/>
    </source>
</evidence>
<dbReference type="PANTHER" id="PTHR19375">
    <property type="entry name" value="HEAT SHOCK PROTEIN 70KDA"/>
    <property type="match status" value="1"/>
</dbReference>
<dbReference type="Gene3D" id="3.30.420.40">
    <property type="match status" value="2"/>
</dbReference>
<keyword evidence="5" id="KW-0346">Stress response</keyword>
<keyword evidence="6" id="KW-0143">Chaperone</keyword>
<dbReference type="InterPro" id="IPR043129">
    <property type="entry name" value="ATPase_NBD"/>
</dbReference>
<evidence type="ECO:0000256" key="6">
    <source>
        <dbReference type="ARBA" id="ARBA00023186"/>
    </source>
</evidence>
<name>A0A261FIV3_9BIFI</name>
<dbReference type="FunFam" id="3.90.640.10:FF:000003">
    <property type="entry name" value="Molecular chaperone DnaK"/>
    <property type="match status" value="1"/>
</dbReference>
<evidence type="ECO:0000259" key="8">
    <source>
        <dbReference type="PROSITE" id="PS50234"/>
    </source>
</evidence>
<evidence type="ECO:0000256" key="3">
    <source>
        <dbReference type="ARBA" id="ARBA00022741"/>
    </source>
</evidence>
<evidence type="ECO:0000256" key="1">
    <source>
        <dbReference type="ARBA" id="ARBA00007381"/>
    </source>
</evidence>
<reference evidence="9 10" key="1">
    <citation type="journal article" date="2017" name="BMC Genomics">
        <title>Comparative genomic and phylogenomic analyses of the Bifidobacteriaceae family.</title>
        <authorList>
            <person name="Lugli G.A."/>
            <person name="Milani C."/>
            <person name="Turroni F."/>
            <person name="Duranti S."/>
            <person name="Mancabelli L."/>
            <person name="Mangifesta M."/>
            <person name="Ferrario C."/>
            <person name="Modesto M."/>
            <person name="Mattarelli P."/>
            <person name="Jiri K."/>
            <person name="van Sinderen D."/>
            <person name="Ventura M."/>
        </authorList>
    </citation>
    <scope>NUCLEOTIDE SEQUENCE [LARGE SCALE GENOMIC DNA]</scope>
    <source>
        <strain evidence="9 10">DSM 100201</strain>
    </source>
</reference>
<dbReference type="SUPFAM" id="SSF100920">
    <property type="entry name" value="Heat shock protein 70kD (HSP70), peptide-binding domain"/>
    <property type="match status" value="1"/>
</dbReference>
<dbReference type="PROSITE" id="PS00297">
    <property type="entry name" value="HSP70_1"/>
    <property type="match status" value="1"/>
</dbReference>
<dbReference type="SUPFAM" id="SSF53300">
    <property type="entry name" value="vWA-like"/>
    <property type="match status" value="1"/>
</dbReference>
<dbReference type="PRINTS" id="PR00301">
    <property type="entry name" value="HEATSHOCK70"/>
</dbReference>
<dbReference type="SUPFAM" id="SSF53067">
    <property type="entry name" value="Actin-like ATPase domain"/>
    <property type="match status" value="2"/>
</dbReference>
<dbReference type="Gene3D" id="2.60.34.10">
    <property type="entry name" value="Substrate Binding Domain Of DNAk, Chain A, domain 1"/>
    <property type="match status" value="1"/>
</dbReference>
<evidence type="ECO:0000256" key="4">
    <source>
        <dbReference type="ARBA" id="ARBA00022840"/>
    </source>
</evidence>
<proteinExistence type="inferred from homology"/>
<protein>
    <submittedName>
        <fullName evidence="9">Hsp70 protein</fullName>
    </submittedName>
</protein>
<keyword evidence="4 7" id="KW-0067">ATP-binding</keyword>